<dbReference type="Pfam" id="PF00288">
    <property type="entry name" value="GHMP_kinases_N"/>
    <property type="match status" value="1"/>
</dbReference>
<keyword evidence="1" id="KW-0808">Transferase</keyword>
<comment type="caution">
    <text evidence="7">The sequence shown here is derived from an EMBL/GenBank/DDBJ whole genome shotgun (WGS) entry which is preliminary data.</text>
</comment>
<dbReference type="InterPro" id="IPR020568">
    <property type="entry name" value="Ribosomal_Su5_D2-typ_SF"/>
</dbReference>
<protein>
    <submittedName>
        <fullName evidence="7">Fucose kinase</fullName>
    </submittedName>
</protein>
<dbReference type="GO" id="GO:0050201">
    <property type="term" value="F:fucokinase activity"/>
    <property type="evidence" value="ECO:0007669"/>
    <property type="project" value="TreeGrafter"/>
</dbReference>
<dbReference type="InterPro" id="IPR006204">
    <property type="entry name" value="GHMP_kinase_N_dom"/>
</dbReference>
<proteinExistence type="predicted"/>
<evidence type="ECO:0000313" key="8">
    <source>
        <dbReference type="Proteomes" id="UP001430356"/>
    </source>
</evidence>
<dbReference type="SUPFAM" id="SSF54211">
    <property type="entry name" value="Ribosomal protein S5 domain 2-like"/>
    <property type="match status" value="1"/>
</dbReference>
<dbReference type="PANTHER" id="PTHR32463:SF0">
    <property type="entry name" value="L-FUCOSE KINASE"/>
    <property type="match status" value="1"/>
</dbReference>
<dbReference type="InterPro" id="IPR001174">
    <property type="entry name" value="HddA/FKP"/>
</dbReference>
<evidence type="ECO:0000256" key="2">
    <source>
        <dbReference type="ARBA" id="ARBA00022741"/>
    </source>
</evidence>
<dbReference type="SUPFAM" id="SSF55060">
    <property type="entry name" value="GHMP Kinase, C-terminal domain"/>
    <property type="match status" value="1"/>
</dbReference>
<feature type="domain" description="GHMP kinase N-terminal" evidence="5">
    <location>
        <begin position="956"/>
        <end position="1032"/>
    </location>
</feature>
<evidence type="ECO:0000256" key="1">
    <source>
        <dbReference type="ARBA" id="ARBA00022679"/>
    </source>
</evidence>
<gene>
    <name evidence="7" type="ORF">NESM_000720800</name>
</gene>
<evidence type="ECO:0000259" key="5">
    <source>
        <dbReference type="Pfam" id="PF00288"/>
    </source>
</evidence>
<dbReference type="Gene3D" id="3.30.230.120">
    <property type="match status" value="1"/>
</dbReference>
<dbReference type="PRINTS" id="PR00960">
    <property type="entry name" value="LMBPPROTEIN"/>
</dbReference>
<sequence>MNVSFLFNLPSGLAEYVGAKKLLADAAAFAVEGCVESSGVTVPELFCGCDPDGAPLGSGGGTVHLLHECYAQEQRQARAGATRQSFMSWLKLADNDGRVIVHAGGQSRRLPAYSTLGKALLPLPPCRWHRGSQLARTLLSTQVPKYRALVAAAPAQLRTLIACGDICVYLSGAVPMLRQFVDTDVLCLGVRADPHLLQNHGVFFMSRQRPYDLSYMLQKPSLAELRRRATESSDAFLLDVGMWLLSDRAVEVLSRKCIGGALDDVVDSVSGGTVVRHPYDLYSQFGSALGTNPSHADPEVVGLKTSVVELHDAAFLHYGTNRQLITSTQTLQSRESLTPSWSWGTPFDGVLAPARHGEADTQLESPTNLAAEELDLAAGDAMSLLATQSSVIVHNAVVLAPLDGSAAAAAASRAPSTPVPTRHLWVESSWIGAGWVLHDWHILTGIPRNNWRLTLPLGVCVSVVPVLPAAALGSNGSSSSSSTADATPRAARPYHVDDMFRGDVGSADTVYMGMPLHDWLSSRGFTVADLRPAGDRDGNAALDIYAAALFPVCATEQQLGDFLYTATLPLEALARGGGAVDAARLAAGQAVWRTQPRVSATDLLRWTNVPAMLRDSEYYERRMLTLTLALVATSPAQHNGSVTAPPSATEFALAGLQRSVLTPPMVALLQQLFFLLDLNRVAQRVVELGVALPRQSAVTKGWDEVDEVGSVSVLSHQPDAADALAGGEDTRASNWAHIFGDARGGGGPTGAPLCSAPRRIVVAHYHMFVSRVLELTLEAIDTAQPPLSASAAAHRLALLRTASVEEAKSLVSRHDSAAFAELRAAIMGSFPDERQSPKLGVHLDQIIWGRCPIRIDIAGAWTDTPPYTLLDGGSVINVAVELNGQPPVQVYVRVREDAAIIVHSIDSGERLRIESFDELRSYATMQNPFSIPKAALALCGFLPEFCATQYATLQEQLTSQFGGHGLEVSLLVAIPTGSGLGTSSIVSGTVLRSLAEFCKLPWDDHAVCRRVLLIEQMLTAGGGWQDQYGGLFEGLKLVQSTPGLPCLPTVRWMPHGVFTDPRFASCHLLYYTGITRMAKGILAEIVREVFLNNRTKLQLLREMGGPHTAAMYDAITTNNYKAYALLVHRTWQQKKRLDDGVCNAAVQAIIDVVEPYVWGLTLPGAGGGGYMYMCAKDEACARRIRALLTASPPNPNARFVEMSVSTTGLQISHS</sequence>
<evidence type="ECO:0000259" key="6">
    <source>
        <dbReference type="Pfam" id="PF07959"/>
    </source>
</evidence>
<name>A0AAW0EX62_9TRYP</name>
<accession>A0AAW0EX62</accession>
<dbReference type="AlphaFoldDB" id="A0AAW0EX62"/>
<evidence type="ECO:0000256" key="4">
    <source>
        <dbReference type="ARBA" id="ARBA00022840"/>
    </source>
</evidence>
<dbReference type="InterPro" id="IPR036554">
    <property type="entry name" value="GHMP_kinase_C_sf"/>
</dbReference>
<keyword evidence="4" id="KW-0067">ATP-binding</keyword>
<dbReference type="Pfam" id="PF07959">
    <property type="entry name" value="Fucose_pyrophosphorylase"/>
    <property type="match status" value="1"/>
</dbReference>
<dbReference type="GO" id="GO:0005524">
    <property type="term" value="F:ATP binding"/>
    <property type="evidence" value="ECO:0007669"/>
    <property type="project" value="UniProtKB-KW"/>
</dbReference>
<keyword evidence="8" id="KW-1185">Reference proteome</keyword>
<dbReference type="PANTHER" id="PTHR32463">
    <property type="entry name" value="L-FUCOSE KINASE"/>
    <property type="match status" value="1"/>
</dbReference>
<dbReference type="Proteomes" id="UP001430356">
    <property type="component" value="Unassembled WGS sequence"/>
</dbReference>
<dbReference type="EMBL" id="JAECZO010000115">
    <property type="protein sequence ID" value="KAK7197690.1"/>
    <property type="molecule type" value="Genomic_DNA"/>
</dbReference>
<feature type="domain" description="GDP-fucose pyrophosphorylase" evidence="6">
    <location>
        <begin position="100"/>
        <end position="253"/>
    </location>
</feature>
<dbReference type="InterPro" id="IPR012887">
    <property type="entry name" value="GDP_fucose_pyrophosphorylase"/>
</dbReference>
<evidence type="ECO:0000313" key="7">
    <source>
        <dbReference type="EMBL" id="KAK7197690.1"/>
    </source>
</evidence>
<evidence type="ECO:0000256" key="3">
    <source>
        <dbReference type="ARBA" id="ARBA00022777"/>
    </source>
</evidence>
<organism evidence="7 8">
    <name type="scientific">Novymonas esmeraldas</name>
    <dbReference type="NCBI Taxonomy" id="1808958"/>
    <lineage>
        <taxon>Eukaryota</taxon>
        <taxon>Discoba</taxon>
        <taxon>Euglenozoa</taxon>
        <taxon>Kinetoplastea</taxon>
        <taxon>Metakinetoplastina</taxon>
        <taxon>Trypanosomatida</taxon>
        <taxon>Trypanosomatidae</taxon>
        <taxon>Novymonas</taxon>
    </lineage>
</organism>
<keyword evidence="2" id="KW-0547">Nucleotide-binding</keyword>
<dbReference type="GO" id="GO:0042352">
    <property type="term" value="P:GDP-L-fucose salvage"/>
    <property type="evidence" value="ECO:0007669"/>
    <property type="project" value="TreeGrafter"/>
</dbReference>
<keyword evidence="3 7" id="KW-0418">Kinase</keyword>
<dbReference type="InterPro" id="IPR052203">
    <property type="entry name" value="GHMP_Kinase-Related"/>
</dbReference>
<reference evidence="7 8" key="1">
    <citation type="journal article" date="2021" name="MBio">
        <title>A New Model Trypanosomatid, Novymonas esmeraldas: Genomic Perception of Its 'Candidatus Pandoraea novymonadis' Endosymbiont.</title>
        <authorList>
            <person name="Zakharova A."/>
            <person name="Saura A."/>
            <person name="Butenko A."/>
            <person name="Podesvova L."/>
            <person name="Warmusova S."/>
            <person name="Kostygov A.Y."/>
            <person name="Nenarokova A."/>
            <person name="Lukes J."/>
            <person name="Opperdoes F.R."/>
            <person name="Yurchenko V."/>
        </authorList>
    </citation>
    <scope>NUCLEOTIDE SEQUENCE [LARGE SCALE GENOMIC DNA]</scope>
    <source>
        <strain evidence="7 8">E262AT.01</strain>
    </source>
</reference>